<dbReference type="SUPFAM" id="SSF53756">
    <property type="entry name" value="UDP-Glycosyltransferase/glycogen phosphorylase"/>
    <property type="match status" value="1"/>
</dbReference>
<feature type="domain" description="Glycosyltransferase subfamily 4-like N-terminal" evidence="1">
    <location>
        <begin position="83"/>
        <end position="202"/>
    </location>
</feature>
<evidence type="ECO:0000313" key="3">
    <source>
        <dbReference type="Proteomes" id="UP001337681"/>
    </source>
</evidence>
<dbReference type="RefSeq" id="WP_330144852.1">
    <property type="nucleotide sequence ID" value="NZ_JAZDQU010000001.1"/>
</dbReference>
<dbReference type="Pfam" id="PF13439">
    <property type="entry name" value="Glyco_transf_4"/>
    <property type="match status" value="1"/>
</dbReference>
<dbReference type="InterPro" id="IPR028098">
    <property type="entry name" value="Glyco_trans_4-like_N"/>
</dbReference>
<dbReference type="Proteomes" id="UP001337681">
    <property type="component" value="Unassembled WGS sequence"/>
</dbReference>
<dbReference type="GO" id="GO:0016757">
    <property type="term" value="F:glycosyltransferase activity"/>
    <property type="evidence" value="ECO:0007669"/>
    <property type="project" value="UniProtKB-KW"/>
</dbReference>
<organism evidence="2 3">
    <name type="scientific">Pedobacter flavus</name>
    <dbReference type="NCBI Taxonomy" id="3113906"/>
    <lineage>
        <taxon>Bacteria</taxon>
        <taxon>Pseudomonadati</taxon>
        <taxon>Bacteroidota</taxon>
        <taxon>Sphingobacteriia</taxon>
        <taxon>Sphingobacteriales</taxon>
        <taxon>Sphingobacteriaceae</taxon>
        <taxon>Pedobacter</taxon>
    </lineage>
</organism>
<dbReference type="Gene3D" id="3.40.50.2000">
    <property type="entry name" value="Glycogen Phosphorylase B"/>
    <property type="match status" value="1"/>
</dbReference>
<comment type="caution">
    <text evidence="2">The sequence shown here is derived from an EMBL/GenBank/DDBJ whole genome shotgun (WGS) entry which is preliminary data.</text>
</comment>
<proteinExistence type="predicted"/>
<dbReference type="EMBL" id="JAZDQU010000001">
    <property type="protein sequence ID" value="MEE1883927.1"/>
    <property type="molecule type" value="Genomic_DNA"/>
</dbReference>
<dbReference type="EC" id="2.4.-.-" evidence="2"/>
<reference evidence="2 3" key="1">
    <citation type="submission" date="2024-01" db="EMBL/GenBank/DDBJ databases">
        <title>Pedobacter sp. nov., isolated from oil-contaminated soil.</title>
        <authorList>
            <person name="Le N.T.T."/>
        </authorList>
    </citation>
    <scope>NUCLEOTIDE SEQUENCE [LARGE SCALE GENOMIC DNA]</scope>
    <source>
        <strain evidence="2 3">VNH31</strain>
    </source>
</reference>
<accession>A0ABU7GXY7</accession>
<sequence length="430" mass="50368">MKKVLIISPHFPPTNSADMQRIRMSLPYFKDYNWEAQVVTVEEIYVDMVKDELLLDSVPNYIKIHKVPAFSKKWTRKIGLGSLALRSMWFYKNKVNQILSTENFDLIYFSTTEFPLCILGAYWKKKFNIPYVIDMQDPWHNEYYNNKPRSQRPKKHWFSYRLHKFLEPIAMKKVDGIISVSKKYIDVLQLRYPHINEIPKGVITFGANDLDFKIAEKRAEEFQLKYKKAENFINLVYVGRGGFDMQYALKILFKAFKTGLTLNFELFNKIRFYFIGTSYAPKNQGIPTISPIAKELNVEKYVSESTDRIGFYESLHQLKNADGLIILGSNDIGYTASKLYPYIMAKKHLLGIFNNQSSAAHIMKDCDAGNLITFNLDKKAIYNQLLNYLLKINEQQPVEINFEKFEPYTADYMTKLQTNLFNEVIKYSEI</sequence>
<name>A0ABU7GXY7_9SPHI</name>
<evidence type="ECO:0000259" key="1">
    <source>
        <dbReference type="Pfam" id="PF13439"/>
    </source>
</evidence>
<keyword evidence="3" id="KW-1185">Reference proteome</keyword>
<evidence type="ECO:0000313" key="2">
    <source>
        <dbReference type="EMBL" id="MEE1883927.1"/>
    </source>
</evidence>
<keyword evidence="2" id="KW-0808">Transferase</keyword>
<keyword evidence="2" id="KW-0328">Glycosyltransferase</keyword>
<gene>
    <name evidence="2" type="ORF">VRU49_00715</name>
</gene>
<protein>
    <submittedName>
        <fullName evidence="2">Glycosyltransferase</fullName>
        <ecNumber evidence="2">2.4.-.-</ecNumber>
    </submittedName>
</protein>